<organism evidence="1">
    <name type="scientific">invertebrate metagenome</name>
    <dbReference type="NCBI Taxonomy" id="1711999"/>
    <lineage>
        <taxon>unclassified sequences</taxon>
        <taxon>metagenomes</taxon>
        <taxon>organismal metagenomes</taxon>
    </lineage>
</organism>
<proteinExistence type="predicted"/>
<dbReference type="InterPro" id="IPR038530">
    <property type="entry name" value="NiFe-hyd_HybE_sf"/>
</dbReference>
<sequence>MTAWHLYPPALHDDTVLRAVIITVLESVHRPRFIGQLASNLALPVMIHSLRRVGFWRICMVLTPWMLAYLLLPDQDPGLAVPDHLTTEGANAADMLGPVISFTLLGTQHKAHLNFDPQLGHYLLQPLILGMDRYTDAKAVFIAWDHFVVTRMAAAKRSKRSSREQQETISRRELLAYLIRYQ</sequence>
<dbReference type="Pfam" id="PF11939">
    <property type="entry name" value="NiFe-hyd_HybE"/>
    <property type="match status" value="1"/>
</dbReference>
<protein>
    <submittedName>
        <fullName evidence="1">Uncharacterized protein</fullName>
    </submittedName>
</protein>
<dbReference type="Gene3D" id="3.30.1460.40">
    <property type="entry name" value="[NiFe]-hydrogenase assembly chaperone, HybE"/>
    <property type="match status" value="1"/>
</dbReference>
<reference evidence="1" key="1">
    <citation type="submission" date="2018-10" db="EMBL/GenBank/DDBJ databases">
        <authorList>
            <person name="Gruber-Vodicka H."/>
            <person name="Jaeckle O."/>
        </authorList>
    </citation>
    <scope>NUCLEOTIDE SEQUENCE</scope>
</reference>
<evidence type="ECO:0000313" key="1">
    <source>
        <dbReference type="EMBL" id="VBB69784.1"/>
    </source>
</evidence>
<accession>A0A484H7Q2</accession>
<dbReference type="AlphaFoldDB" id="A0A484H7Q2"/>
<gene>
    <name evidence="1" type="ORF">RIEGSTA812A_PEG_1257</name>
</gene>
<dbReference type="EMBL" id="LR026963">
    <property type="protein sequence ID" value="VBB69784.1"/>
    <property type="molecule type" value="Genomic_DNA"/>
</dbReference>
<dbReference type="InterPro" id="IPR023994">
    <property type="entry name" value="NiFe-hyd_HybE"/>
</dbReference>
<name>A0A484H7Q2_9ZZZZ</name>